<keyword evidence="4" id="KW-1185">Reference proteome</keyword>
<dbReference type="EMBL" id="CP036264">
    <property type="protein sequence ID" value="QEG01072.1"/>
    <property type="molecule type" value="Genomic_DNA"/>
</dbReference>
<evidence type="ECO:0000256" key="1">
    <source>
        <dbReference type="ARBA" id="ARBA00022729"/>
    </source>
</evidence>
<gene>
    <name evidence="3" type="ORF">Mal15_51480</name>
</gene>
<dbReference type="KEGG" id="smam:Mal15_51480"/>
<dbReference type="SUPFAM" id="SSF48452">
    <property type="entry name" value="TPR-like"/>
    <property type="match status" value="1"/>
</dbReference>
<evidence type="ECO:0000313" key="3">
    <source>
        <dbReference type="EMBL" id="QEG01072.1"/>
    </source>
</evidence>
<evidence type="ECO:0000259" key="2">
    <source>
        <dbReference type="Pfam" id="PF07593"/>
    </source>
</evidence>
<dbReference type="PANTHER" id="PTHR16026">
    <property type="entry name" value="CARTILAGE ACIDIC PROTEIN 1"/>
    <property type="match status" value="1"/>
</dbReference>
<dbReference type="InterPro" id="IPR028994">
    <property type="entry name" value="Integrin_alpha_N"/>
</dbReference>
<dbReference type="InterPro" id="IPR013517">
    <property type="entry name" value="FG-GAP"/>
</dbReference>
<organism evidence="3 4">
    <name type="scientific">Stieleria maiorica</name>
    <dbReference type="NCBI Taxonomy" id="2795974"/>
    <lineage>
        <taxon>Bacteria</taxon>
        <taxon>Pseudomonadati</taxon>
        <taxon>Planctomycetota</taxon>
        <taxon>Planctomycetia</taxon>
        <taxon>Pirellulales</taxon>
        <taxon>Pirellulaceae</taxon>
        <taxon>Stieleria</taxon>
    </lineage>
</organism>
<sequence length="955" mass="104595">MRRAVSEGHWASAWAQTKHVLITHPNDADILTEVATVAAMTGRKPQAVDLMVEAAQRDDYDPLRVDQAIRALIEVGRLYDVISLLENAVDANPSDHSLRVKLIGFLKEAQLHHRIDPHYESLIRTRNFDLQLLLAFTDAQRRTYSAPMLELLTQRNPEDRRIQLGHAIDLMDNRKFDASEEVCRNILKRHADFTPVQALLGYVLAAQGRFSQIDEWSAGTSPHCRDDAYYWLALGSWAQSRTLPAQAARAFYEATLRDPNNPVAWTRLAGSIHRIRSRDDTQTPPLDQPQLESIEARIENLLAMRDHLTAFVWSGHTSQRNAIDIASTLSQLGRNWEAEAWAAVATTLKDDGVQNAAEVRADIIRKLKQDQQWQSTTWNPELGIDLSHLPAPNPDAPAGDEGDVVAPVVAGPLNGPSNIPLRLSEESAQWGLVDVGGGSDPEDDRRGALTRSTGAGGGALDFDLDGRCDVAVLGAGGTMLRSDSNPNLLMRNLGNELKLVSGDARFADTDFGQGCCVGDYNEDGFPDVFLANLGRNRLLRNNGDGSFSDCSHLLGDRSSPRWTTCAAFIDLNRDGIADLVTGNYCTTDGAPDRPCPNESGELGTCHPLRFRAQANELYLAGPDGQFHDRTQRLIGNVTPGRTMGILAGSLLPDEIGVLLANDMSPNEFLTPTDSDTAKLEQSAVARGVAVDAGTRPQASMGIAASDFDGDGDLDFYVTGFANEHNIYYEQTAPGCWSDVTTTVGLLKPTLSLVGFGTEAIDLDDDGTVEIAVTNGHIGEFDDGDYAYEQPFQLFRRQADGRFAVVDDDDWGDYFERAHVGRALWTIDINADDRNDLLVTHTREQARLLVNRTADQNHRISFRLVGTTCSRDATGAVLRFSHAGRNRSLWCLSGDGYLCSNERILRAGLGPSDKVTEVKVFWPDGSTDSIGTLDADARYLIVQGQGSATKMNLGHQ</sequence>
<dbReference type="Proteomes" id="UP000321353">
    <property type="component" value="Chromosome"/>
</dbReference>
<dbReference type="Gene3D" id="2.130.10.130">
    <property type="entry name" value="Integrin alpha, N-terminal"/>
    <property type="match status" value="2"/>
</dbReference>
<dbReference type="Pfam" id="PF07593">
    <property type="entry name" value="UnbV_ASPIC"/>
    <property type="match status" value="1"/>
</dbReference>
<proteinExistence type="predicted"/>
<evidence type="ECO:0000313" key="4">
    <source>
        <dbReference type="Proteomes" id="UP000321353"/>
    </source>
</evidence>
<accession>A0A5B9MIK4</accession>
<dbReference type="SUPFAM" id="SSF69318">
    <property type="entry name" value="Integrin alpha N-terminal domain"/>
    <property type="match status" value="1"/>
</dbReference>
<reference evidence="3 4" key="1">
    <citation type="submission" date="2019-02" db="EMBL/GenBank/DDBJ databases">
        <title>Planctomycetal bacteria perform biofilm scaping via a novel small molecule.</title>
        <authorList>
            <person name="Jeske O."/>
            <person name="Boedeker C."/>
            <person name="Wiegand S."/>
            <person name="Breitling P."/>
            <person name="Kallscheuer N."/>
            <person name="Jogler M."/>
            <person name="Rohde M."/>
            <person name="Petersen J."/>
            <person name="Medema M.H."/>
            <person name="Surup F."/>
            <person name="Jogler C."/>
        </authorList>
    </citation>
    <scope>NUCLEOTIDE SEQUENCE [LARGE SCALE GENOMIC DNA]</scope>
    <source>
        <strain evidence="3 4">Mal15</strain>
    </source>
</reference>
<dbReference type="AlphaFoldDB" id="A0A5B9MIK4"/>
<dbReference type="InterPro" id="IPR011519">
    <property type="entry name" value="UnbV_ASPIC"/>
</dbReference>
<protein>
    <submittedName>
        <fullName evidence="3">ASPIC and UnbV</fullName>
    </submittedName>
</protein>
<dbReference type="Gene3D" id="1.25.40.10">
    <property type="entry name" value="Tetratricopeptide repeat domain"/>
    <property type="match status" value="2"/>
</dbReference>
<dbReference type="PANTHER" id="PTHR16026:SF0">
    <property type="entry name" value="CARTILAGE ACIDIC PROTEIN 1"/>
    <property type="match status" value="1"/>
</dbReference>
<feature type="domain" description="ASPIC/UnbV" evidence="2">
    <location>
        <begin position="872"/>
        <end position="938"/>
    </location>
</feature>
<dbReference type="InterPro" id="IPR011990">
    <property type="entry name" value="TPR-like_helical_dom_sf"/>
</dbReference>
<dbReference type="Pfam" id="PF13517">
    <property type="entry name" value="FG-GAP_3"/>
    <property type="match status" value="1"/>
</dbReference>
<keyword evidence="1" id="KW-0732">Signal</keyword>
<dbReference type="InterPro" id="IPR027039">
    <property type="entry name" value="Crtac1"/>
</dbReference>
<name>A0A5B9MIK4_9BACT</name>